<dbReference type="AlphaFoldDB" id="A0A0E9U7J7"/>
<evidence type="ECO:0000313" key="1">
    <source>
        <dbReference type="EMBL" id="JAH61801.1"/>
    </source>
</evidence>
<proteinExistence type="predicted"/>
<protein>
    <submittedName>
        <fullName evidence="1">Uncharacterized protein</fullName>
    </submittedName>
</protein>
<name>A0A0E9U7J7_ANGAN</name>
<accession>A0A0E9U7J7</accession>
<reference evidence="1" key="2">
    <citation type="journal article" date="2015" name="Fish Shellfish Immunol.">
        <title>Early steps in the European eel (Anguilla anguilla)-Vibrio vulnificus interaction in the gills: Role of the RtxA13 toxin.</title>
        <authorList>
            <person name="Callol A."/>
            <person name="Pajuelo D."/>
            <person name="Ebbesson L."/>
            <person name="Teles M."/>
            <person name="MacKenzie S."/>
            <person name="Amaro C."/>
        </authorList>
    </citation>
    <scope>NUCLEOTIDE SEQUENCE</scope>
</reference>
<sequence length="41" mass="4753">MTWRPVIAFFHNSSQGSELRSLLVETRLWRDTSAARIAVLH</sequence>
<reference evidence="1" key="1">
    <citation type="submission" date="2014-11" db="EMBL/GenBank/DDBJ databases">
        <authorList>
            <person name="Amaro Gonzalez C."/>
        </authorList>
    </citation>
    <scope>NUCLEOTIDE SEQUENCE</scope>
</reference>
<dbReference type="EMBL" id="GBXM01046776">
    <property type="protein sequence ID" value="JAH61801.1"/>
    <property type="molecule type" value="Transcribed_RNA"/>
</dbReference>
<organism evidence="1">
    <name type="scientific">Anguilla anguilla</name>
    <name type="common">European freshwater eel</name>
    <name type="synonym">Muraena anguilla</name>
    <dbReference type="NCBI Taxonomy" id="7936"/>
    <lineage>
        <taxon>Eukaryota</taxon>
        <taxon>Metazoa</taxon>
        <taxon>Chordata</taxon>
        <taxon>Craniata</taxon>
        <taxon>Vertebrata</taxon>
        <taxon>Euteleostomi</taxon>
        <taxon>Actinopterygii</taxon>
        <taxon>Neopterygii</taxon>
        <taxon>Teleostei</taxon>
        <taxon>Anguilliformes</taxon>
        <taxon>Anguillidae</taxon>
        <taxon>Anguilla</taxon>
    </lineage>
</organism>